<dbReference type="Proteomes" id="UP000799640">
    <property type="component" value="Unassembled WGS sequence"/>
</dbReference>
<evidence type="ECO:0000256" key="1">
    <source>
        <dbReference type="ARBA" id="ARBA00004273"/>
    </source>
</evidence>
<keyword evidence="12" id="KW-1185">Reference proteome</keyword>
<name>A0A6G1HVK6_9PEZI</name>
<sequence length="234" mass="25636">MVDPAYPPSAAEAEKAFTAARAAKAASAAEASSSTSTASPSSTTTSTSSVDHLRRTSGASHIFTAAPTTSEIVNTLPGGTAHTAGGEKVGDYGLVDGLKTVKPADYLEFHKIPCVREALLQGMGLGFIVGGGNFITGRPLWRATNYSVITFLFTAFASFEYCKSQRKRERDGMKLAVEIIEQKKEDKRKALEAMRERRRKEIEAQKAEAARLEEERRRNWWRFWERGGGGEKKE</sequence>
<evidence type="ECO:0000313" key="11">
    <source>
        <dbReference type="EMBL" id="KAF2400088.1"/>
    </source>
</evidence>
<dbReference type="GO" id="GO:0005743">
    <property type="term" value="C:mitochondrial inner membrane"/>
    <property type="evidence" value="ECO:0007669"/>
    <property type="project" value="UniProtKB-SubCell"/>
</dbReference>
<feature type="coiled-coil region" evidence="9">
    <location>
        <begin position="177"/>
        <end position="217"/>
    </location>
</feature>
<keyword evidence="6" id="KW-1133">Transmembrane helix</keyword>
<proteinExistence type="inferred from homology"/>
<evidence type="ECO:0000256" key="4">
    <source>
        <dbReference type="ARBA" id="ARBA00022692"/>
    </source>
</evidence>
<evidence type="ECO:0000256" key="8">
    <source>
        <dbReference type="ARBA" id="ARBA00023136"/>
    </source>
</evidence>
<evidence type="ECO:0000313" key="12">
    <source>
        <dbReference type="Proteomes" id="UP000799640"/>
    </source>
</evidence>
<dbReference type="PANTHER" id="PTHR31586">
    <property type="entry name" value="CYTOCHROME C OXIDASE PROTEIN 20"/>
    <property type="match status" value="1"/>
</dbReference>
<reference evidence="11" key="1">
    <citation type="journal article" date="2020" name="Stud. Mycol.">
        <title>101 Dothideomycetes genomes: a test case for predicting lifestyles and emergence of pathogens.</title>
        <authorList>
            <person name="Haridas S."/>
            <person name="Albert R."/>
            <person name="Binder M."/>
            <person name="Bloem J."/>
            <person name="Labutti K."/>
            <person name="Salamov A."/>
            <person name="Andreopoulos B."/>
            <person name="Baker S."/>
            <person name="Barry K."/>
            <person name="Bills G."/>
            <person name="Bluhm B."/>
            <person name="Cannon C."/>
            <person name="Castanera R."/>
            <person name="Culley D."/>
            <person name="Daum C."/>
            <person name="Ezra D."/>
            <person name="Gonzalez J."/>
            <person name="Henrissat B."/>
            <person name="Kuo A."/>
            <person name="Liang C."/>
            <person name="Lipzen A."/>
            <person name="Lutzoni F."/>
            <person name="Magnuson J."/>
            <person name="Mondo S."/>
            <person name="Nolan M."/>
            <person name="Ohm R."/>
            <person name="Pangilinan J."/>
            <person name="Park H.-J."/>
            <person name="Ramirez L."/>
            <person name="Alfaro M."/>
            <person name="Sun H."/>
            <person name="Tritt A."/>
            <person name="Yoshinaga Y."/>
            <person name="Zwiers L.-H."/>
            <person name="Turgeon B."/>
            <person name="Goodwin S."/>
            <person name="Spatafora J."/>
            <person name="Crous P."/>
            <person name="Grigoriev I."/>
        </authorList>
    </citation>
    <scope>NUCLEOTIDE SEQUENCE</scope>
    <source>
        <strain evidence="11">CBS 262.69</strain>
    </source>
</reference>
<keyword evidence="7" id="KW-0496">Mitochondrion</keyword>
<keyword evidence="9" id="KW-0175">Coiled coil</keyword>
<dbReference type="AlphaFoldDB" id="A0A6G1HVK6"/>
<dbReference type="GO" id="GO:0033617">
    <property type="term" value="P:mitochondrial respiratory chain complex IV assembly"/>
    <property type="evidence" value="ECO:0007669"/>
    <property type="project" value="InterPro"/>
</dbReference>
<evidence type="ECO:0000256" key="10">
    <source>
        <dbReference type="SAM" id="MobiDB-lite"/>
    </source>
</evidence>
<evidence type="ECO:0000256" key="6">
    <source>
        <dbReference type="ARBA" id="ARBA00022989"/>
    </source>
</evidence>
<evidence type="ECO:0000256" key="5">
    <source>
        <dbReference type="ARBA" id="ARBA00022792"/>
    </source>
</evidence>
<accession>A0A6G1HVK6</accession>
<feature type="compositionally biased region" description="Low complexity" evidence="10">
    <location>
        <begin position="28"/>
        <end position="49"/>
    </location>
</feature>
<dbReference type="InterPro" id="IPR022533">
    <property type="entry name" value="Cox20"/>
</dbReference>
<feature type="region of interest" description="Disordered" evidence="10">
    <location>
        <begin position="28"/>
        <end position="52"/>
    </location>
</feature>
<gene>
    <name evidence="11" type="ORF">EJ06DRAFT_530841</name>
</gene>
<keyword evidence="8" id="KW-0472">Membrane</keyword>
<comment type="similarity">
    <text evidence="2">Belongs to the COX20 family.</text>
</comment>
<dbReference type="Pfam" id="PF12597">
    <property type="entry name" value="Cox20"/>
    <property type="match status" value="1"/>
</dbReference>
<keyword evidence="4" id="KW-0812">Transmembrane</keyword>
<evidence type="ECO:0000256" key="3">
    <source>
        <dbReference type="ARBA" id="ARBA00017689"/>
    </source>
</evidence>
<evidence type="ECO:0000256" key="7">
    <source>
        <dbReference type="ARBA" id="ARBA00023128"/>
    </source>
</evidence>
<organism evidence="11 12">
    <name type="scientific">Trichodelitschia bisporula</name>
    <dbReference type="NCBI Taxonomy" id="703511"/>
    <lineage>
        <taxon>Eukaryota</taxon>
        <taxon>Fungi</taxon>
        <taxon>Dikarya</taxon>
        <taxon>Ascomycota</taxon>
        <taxon>Pezizomycotina</taxon>
        <taxon>Dothideomycetes</taxon>
        <taxon>Dothideomycetes incertae sedis</taxon>
        <taxon>Phaeotrichales</taxon>
        <taxon>Phaeotrichaceae</taxon>
        <taxon>Trichodelitschia</taxon>
    </lineage>
</organism>
<dbReference type="OrthoDB" id="14603at2759"/>
<dbReference type="PANTHER" id="PTHR31586:SF1">
    <property type="entry name" value="CYTOCHROME C OXIDASE ASSEMBLY PROTEIN COX20, MITOCHONDRIAL"/>
    <property type="match status" value="1"/>
</dbReference>
<keyword evidence="5" id="KW-0999">Mitochondrion inner membrane</keyword>
<evidence type="ECO:0000256" key="9">
    <source>
        <dbReference type="SAM" id="Coils"/>
    </source>
</evidence>
<protein>
    <recommendedName>
        <fullName evidence="3">Cytochrome c oxidase assembly protein COX20, mitochondrial</fullName>
    </recommendedName>
</protein>
<dbReference type="EMBL" id="ML996696">
    <property type="protein sequence ID" value="KAF2400088.1"/>
    <property type="molecule type" value="Genomic_DNA"/>
</dbReference>
<evidence type="ECO:0000256" key="2">
    <source>
        <dbReference type="ARBA" id="ARBA00009575"/>
    </source>
</evidence>
<comment type="subcellular location">
    <subcellularLocation>
        <location evidence="1">Mitochondrion inner membrane</location>
    </subcellularLocation>
</comment>